<reference evidence="1 2" key="1">
    <citation type="journal article" date="2024" name="IMA Fungus">
        <title>Apiospora arundinis, a panoply of carbohydrate-active enzymes and secondary metabolites.</title>
        <authorList>
            <person name="Sorensen T."/>
            <person name="Petersen C."/>
            <person name="Muurmann A.T."/>
            <person name="Christiansen J.V."/>
            <person name="Brundto M.L."/>
            <person name="Overgaard C.K."/>
            <person name="Boysen A.T."/>
            <person name="Wollenberg R.D."/>
            <person name="Larsen T.O."/>
            <person name="Sorensen J.L."/>
            <person name="Nielsen K.L."/>
            <person name="Sondergaard T.E."/>
        </authorList>
    </citation>
    <scope>NUCLEOTIDE SEQUENCE [LARGE SCALE GENOMIC DNA]</scope>
    <source>
        <strain evidence="1 2">AAU 773</strain>
    </source>
</reference>
<proteinExistence type="predicted"/>
<evidence type="ECO:0000313" key="1">
    <source>
        <dbReference type="EMBL" id="KAK8851433.1"/>
    </source>
</evidence>
<gene>
    <name evidence="1" type="ORF">PGQ11_013912</name>
</gene>
<accession>A0ABR2HQT5</accession>
<organism evidence="1 2">
    <name type="scientific">Apiospora arundinis</name>
    <dbReference type="NCBI Taxonomy" id="335852"/>
    <lineage>
        <taxon>Eukaryota</taxon>
        <taxon>Fungi</taxon>
        <taxon>Dikarya</taxon>
        <taxon>Ascomycota</taxon>
        <taxon>Pezizomycotina</taxon>
        <taxon>Sordariomycetes</taxon>
        <taxon>Xylariomycetidae</taxon>
        <taxon>Amphisphaeriales</taxon>
        <taxon>Apiosporaceae</taxon>
        <taxon>Apiospora</taxon>
    </lineage>
</organism>
<dbReference type="Proteomes" id="UP001390339">
    <property type="component" value="Unassembled WGS sequence"/>
</dbReference>
<protein>
    <submittedName>
        <fullName evidence="1">Uncharacterized protein</fullName>
    </submittedName>
</protein>
<comment type="caution">
    <text evidence="1">The sequence shown here is derived from an EMBL/GenBank/DDBJ whole genome shotgun (WGS) entry which is preliminary data.</text>
</comment>
<name>A0ABR2HQT5_9PEZI</name>
<keyword evidence="2" id="KW-1185">Reference proteome</keyword>
<evidence type="ECO:0000313" key="2">
    <source>
        <dbReference type="Proteomes" id="UP001390339"/>
    </source>
</evidence>
<dbReference type="EMBL" id="JAPCWZ010000009">
    <property type="protein sequence ID" value="KAK8851433.1"/>
    <property type="molecule type" value="Genomic_DNA"/>
</dbReference>
<sequence length="91" mass="10085">MYTATQETCAARYKSHDGGIIDHSCDIAVKKTVILFRFIPVFMQWVGYEKTTSSTTAATRESGAWLWPTLPLILALKVVYVKPEGGAFVAE</sequence>